<feature type="transmembrane region" description="Helical" evidence="10">
    <location>
        <begin position="44"/>
        <end position="67"/>
    </location>
</feature>
<dbReference type="STRING" id="543379.A0A232EYI7"/>
<organism evidence="11 12">
    <name type="scientific">Trichomalopsis sarcophagae</name>
    <dbReference type="NCBI Taxonomy" id="543379"/>
    <lineage>
        <taxon>Eukaryota</taxon>
        <taxon>Metazoa</taxon>
        <taxon>Ecdysozoa</taxon>
        <taxon>Arthropoda</taxon>
        <taxon>Hexapoda</taxon>
        <taxon>Insecta</taxon>
        <taxon>Pterygota</taxon>
        <taxon>Neoptera</taxon>
        <taxon>Endopterygota</taxon>
        <taxon>Hymenoptera</taxon>
        <taxon>Apocrita</taxon>
        <taxon>Proctotrupomorpha</taxon>
        <taxon>Chalcidoidea</taxon>
        <taxon>Pteromalidae</taxon>
        <taxon>Pteromalinae</taxon>
        <taxon>Trichomalopsis</taxon>
    </lineage>
</organism>
<dbReference type="GO" id="GO:0005549">
    <property type="term" value="F:odorant binding"/>
    <property type="evidence" value="ECO:0007669"/>
    <property type="project" value="InterPro"/>
</dbReference>
<dbReference type="GO" id="GO:0005886">
    <property type="term" value="C:plasma membrane"/>
    <property type="evidence" value="ECO:0007669"/>
    <property type="project" value="UniProtKB-SubCell"/>
</dbReference>
<evidence type="ECO:0000256" key="5">
    <source>
        <dbReference type="ARBA" id="ARBA00022725"/>
    </source>
</evidence>
<keyword evidence="9 10" id="KW-0807">Transducer</keyword>
<name>A0A232EYI7_9HYME</name>
<reference evidence="11 12" key="1">
    <citation type="journal article" date="2017" name="Curr. Biol.">
        <title>The Evolution of Venom by Co-option of Single-Copy Genes.</title>
        <authorList>
            <person name="Martinson E.O."/>
            <person name="Mrinalini"/>
            <person name="Kelkar Y.D."/>
            <person name="Chang C.H."/>
            <person name="Werren J.H."/>
        </authorList>
    </citation>
    <scope>NUCLEOTIDE SEQUENCE [LARGE SCALE GENOMIC DNA]</scope>
    <source>
        <strain evidence="11 12">Alberta</strain>
        <tissue evidence="11">Whole body</tissue>
    </source>
</reference>
<evidence type="ECO:0000256" key="2">
    <source>
        <dbReference type="ARBA" id="ARBA00022475"/>
    </source>
</evidence>
<evidence type="ECO:0000256" key="7">
    <source>
        <dbReference type="ARBA" id="ARBA00023136"/>
    </source>
</evidence>
<keyword evidence="6 10" id="KW-1133">Transmembrane helix</keyword>
<dbReference type="GO" id="GO:0007165">
    <property type="term" value="P:signal transduction"/>
    <property type="evidence" value="ECO:0007669"/>
    <property type="project" value="UniProtKB-KW"/>
</dbReference>
<keyword evidence="7 10" id="KW-0472">Membrane</keyword>
<feature type="transmembrane region" description="Helical" evidence="10">
    <location>
        <begin position="73"/>
        <end position="94"/>
    </location>
</feature>
<evidence type="ECO:0000256" key="1">
    <source>
        <dbReference type="ARBA" id="ARBA00004651"/>
    </source>
</evidence>
<evidence type="ECO:0000256" key="6">
    <source>
        <dbReference type="ARBA" id="ARBA00022989"/>
    </source>
</evidence>
<feature type="transmembrane region" description="Helical" evidence="10">
    <location>
        <begin position="304"/>
        <end position="329"/>
    </location>
</feature>
<feature type="transmembrane region" description="Helical" evidence="10">
    <location>
        <begin position="272"/>
        <end position="298"/>
    </location>
</feature>
<dbReference type="PANTHER" id="PTHR21137">
    <property type="entry name" value="ODORANT RECEPTOR"/>
    <property type="match status" value="1"/>
</dbReference>
<accession>A0A232EYI7</accession>
<comment type="caution">
    <text evidence="11">The sequence shown here is derived from an EMBL/GenBank/DDBJ whole genome shotgun (WGS) entry which is preliminary data.</text>
</comment>
<dbReference type="EMBL" id="NNAY01001621">
    <property type="protein sequence ID" value="OXU23403.1"/>
    <property type="molecule type" value="Genomic_DNA"/>
</dbReference>
<evidence type="ECO:0000256" key="10">
    <source>
        <dbReference type="RuleBase" id="RU351113"/>
    </source>
</evidence>
<proteinExistence type="inferred from homology"/>
<evidence type="ECO:0000256" key="9">
    <source>
        <dbReference type="ARBA" id="ARBA00023224"/>
    </source>
</evidence>
<dbReference type="Proteomes" id="UP000215335">
    <property type="component" value="Unassembled WGS sequence"/>
</dbReference>
<evidence type="ECO:0000256" key="3">
    <source>
        <dbReference type="ARBA" id="ARBA00022606"/>
    </source>
</evidence>
<keyword evidence="3 10" id="KW-0716">Sensory transduction</keyword>
<protein>
    <recommendedName>
        <fullName evidence="10">Odorant receptor</fullName>
    </recommendedName>
</protein>
<evidence type="ECO:0000256" key="4">
    <source>
        <dbReference type="ARBA" id="ARBA00022692"/>
    </source>
</evidence>
<dbReference type="GO" id="GO:0004984">
    <property type="term" value="F:olfactory receptor activity"/>
    <property type="evidence" value="ECO:0007669"/>
    <property type="project" value="InterPro"/>
</dbReference>
<comment type="subcellular location">
    <subcellularLocation>
        <location evidence="1 10">Cell membrane</location>
        <topology evidence="1 10">Multi-pass membrane protein</topology>
    </subcellularLocation>
</comment>
<keyword evidence="2" id="KW-1003">Cell membrane</keyword>
<gene>
    <name evidence="11" type="ORF">TSAR_003485</name>
</gene>
<dbReference type="AlphaFoldDB" id="A0A232EYI7"/>
<keyword evidence="8 10" id="KW-0675">Receptor</keyword>
<keyword evidence="4 10" id="KW-0812">Transmembrane</keyword>
<evidence type="ECO:0000313" key="12">
    <source>
        <dbReference type="Proteomes" id="UP000215335"/>
    </source>
</evidence>
<dbReference type="PANTHER" id="PTHR21137:SF35">
    <property type="entry name" value="ODORANT RECEPTOR 19A-RELATED"/>
    <property type="match status" value="1"/>
</dbReference>
<feature type="transmembrane region" description="Helical" evidence="10">
    <location>
        <begin position="137"/>
        <end position="155"/>
    </location>
</feature>
<evidence type="ECO:0000313" key="11">
    <source>
        <dbReference type="EMBL" id="OXU23403.1"/>
    </source>
</evidence>
<comment type="similarity">
    <text evidence="10">Belongs to the insect chemoreceptor superfamily. Heteromeric odorant receptor channel (TC 1.A.69) family.</text>
</comment>
<comment type="caution">
    <text evidence="10">Lacks conserved residue(s) required for the propagation of feature annotation.</text>
</comment>
<dbReference type="OrthoDB" id="8185860at2759"/>
<evidence type="ECO:0000256" key="8">
    <source>
        <dbReference type="ARBA" id="ARBA00023170"/>
    </source>
</evidence>
<dbReference type="Pfam" id="PF02949">
    <property type="entry name" value="7tm_6"/>
    <property type="match status" value="1"/>
</dbReference>
<keyword evidence="12" id="KW-1185">Reference proteome</keyword>
<dbReference type="InterPro" id="IPR004117">
    <property type="entry name" value="7tm6_olfct_rcpt"/>
</dbReference>
<keyword evidence="5 10" id="KW-0552">Olfaction</keyword>
<sequence>MKKTIFQECDKENQKAFDEAKTLISWNKYLMSALGLWPSHRYDFIFVSLFCYYIFHFLLDYAAFYFALRSFNLIKIIGVTMENVTMAQIFLRLYTMRRYNRQYGEILEEFTKDFSVKNYKSEEERNTFLSYNSRSKFFIKIVVIFLGVTAILYFTKPLIRQLSLSKNVNTTIAFTYDLPYRIHLLYKITDIQTYIATYISRIPILYIIGFTQTAMDCLTLTLIAHLCGQLGVLSIRISNLDVVNKSNELNEIIQRHQKLIKIGLRLRRMYRLCLLGHFLGATIAICILVYQVLISIAAGQKTNLVTFFVFGFLNIYRLYTHCWVGEYLIHEVMGFYMCKLCKLSFSINVSHAYYCCNWYKLPLRDQKSFIICIKRSQQPLSLMAGNFSHYSLVMFTNVMKSAMAYLSFLRNFI</sequence>